<accession>A0ABD3S937</accession>
<dbReference type="Proteomes" id="UP001634393">
    <property type="component" value="Unassembled WGS sequence"/>
</dbReference>
<protein>
    <submittedName>
        <fullName evidence="1">Uncharacterized protein</fullName>
    </submittedName>
</protein>
<dbReference type="EMBL" id="JBJXBP010000007">
    <property type="protein sequence ID" value="KAL3820977.1"/>
    <property type="molecule type" value="Genomic_DNA"/>
</dbReference>
<dbReference type="AlphaFoldDB" id="A0ABD3S937"/>
<evidence type="ECO:0000313" key="1">
    <source>
        <dbReference type="EMBL" id="KAL3820977.1"/>
    </source>
</evidence>
<name>A0ABD3S937_9LAMI</name>
<sequence length="58" mass="6448">MLKNVSGKDASVTIPGHGGIWQFSRGVVILLKKWCNDLTLEEGVLLLNRLPNVISWVM</sequence>
<reference evidence="1 2" key="1">
    <citation type="submission" date="2024-12" db="EMBL/GenBank/DDBJ databases">
        <title>The unique morphological basis and parallel evolutionary history of personate flowers in Penstemon.</title>
        <authorList>
            <person name="Depatie T.H."/>
            <person name="Wessinger C.A."/>
        </authorList>
    </citation>
    <scope>NUCLEOTIDE SEQUENCE [LARGE SCALE GENOMIC DNA]</scope>
    <source>
        <strain evidence="1">WTNN_2</strain>
        <tissue evidence="1">Leaf</tissue>
    </source>
</reference>
<gene>
    <name evidence="1" type="ORF">ACJIZ3_006882</name>
</gene>
<evidence type="ECO:0000313" key="2">
    <source>
        <dbReference type="Proteomes" id="UP001634393"/>
    </source>
</evidence>
<proteinExistence type="predicted"/>
<comment type="caution">
    <text evidence="1">The sequence shown here is derived from an EMBL/GenBank/DDBJ whole genome shotgun (WGS) entry which is preliminary data.</text>
</comment>
<organism evidence="1 2">
    <name type="scientific">Penstemon smallii</name>
    <dbReference type="NCBI Taxonomy" id="265156"/>
    <lineage>
        <taxon>Eukaryota</taxon>
        <taxon>Viridiplantae</taxon>
        <taxon>Streptophyta</taxon>
        <taxon>Embryophyta</taxon>
        <taxon>Tracheophyta</taxon>
        <taxon>Spermatophyta</taxon>
        <taxon>Magnoliopsida</taxon>
        <taxon>eudicotyledons</taxon>
        <taxon>Gunneridae</taxon>
        <taxon>Pentapetalae</taxon>
        <taxon>asterids</taxon>
        <taxon>lamiids</taxon>
        <taxon>Lamiales</taxon>
        <taxon>Plantaginaceae</taxon>
        <taxon>Cheloneae</taxon>
        <taxon>Penstemon</taxon>
    </lineage>
</organism>
<keyword evidence="2" id="KW-1185">Reference proteome</keyword>